<keyword evidence="4" id="KW-0677">Repeat</keyword>
<gene>
    <name evidence="6" type="ORF">Anas_12613</name>
</gene>
<dbReference type="Gene3D" id="2.130.10.10">
    <property type="entry name" value="YVTN repeat-like/Quinoprotein amine dehydrogenase"/>
    <property type="match status" value="1"/>
</dbReference>
<dbReference type="SUPFAM" id="SSF50978">
    <property type="entry name" value="WD40 repeat-like"/>
    <property type="match status" value="1"/>
</dbReference>
<dbReference type="EMBL" id="SEYY01020292">
    <property type="protein sequence ID" value="KAB7497422.1"/>
    <property type="molecule type" value="Genomic_DNA"/>
</dbReference>
<keyword evidence="7" id="KW-1185">Reference proteome</keyword>
<dbReference type="GO" id="GO:0061512">
    <property type="term" value="P:protein localization to cilium"/>
    <property type="evidence" value="ECO:0007669"/>
    <property type="project" value="TreeGrafter"/>
</dbReference>
<keyword evidence="2" id="KW-0963">Cytoplasm</keyword>
<keyword evidence="3" id="KW-0853">WD repeat</keyword>
<evidence type="ECO:0000313" key="6">
    <source>
        <dbReference type="EMBL" id="KAB7497422.1"/>
    </source>
</evidence>
<feature type="domain" description="IFT121/TULP4 N-terminal" evidence="5">
    <location>
        <begin position="1"/>
        <end position="221"/>
    </location>
</feature>
<dbReference type="GO" id="GO:0005737">
    <property type="term" value="C:cytoplasm"/>
    <property type="evidence" value="ECO:0007669"/>
    <property type="project" value="UniProtKB-SubCell"/>
</dbReference>
<dbReference type="OrthoDB" id="10260567at2759"/>
<dbReference type="InterPro" id="IPR036322">
    <property type="entry name" value="WD40_repeat_dom_sf"/>
</dbReference>
<dbReference type="GO" id="GO:0035721">
    <property type="term" value="P:intraciliary retrograde transport"/>
    <property type="evidence" value="ECO:0007669"/>
    <property type="project" value="TreeGrafter"/>
</dbReference>
<reference evidence="6 7" key="1">
    <citation type="journal article" date="2019" name="PLoS Biol.">
        <title>Sex chromosomes control vertical transmission of feminizing Wolbachia symbionts in an isopod.</title>
        <authorList>
            <person name="Becking T."/>
            <person name="Chebbi M.A."/>
            <person name="Giraud I."/>
            <person name="Moumen B."/>
            <person name="Laverre T."/>
            <person name="Caubet Y."/>
            <person name="Peccoud J."/>
            <person name="Gilbert C."/>
            <person name="Cordaux R."/>
        </authorList>
    </citation>
    <scope>NUCLEOTIDE SEQUENCE [LARGE SCALE GENOMIC DNA]</scope>
    <source>
        <strain evidence="6">ANa2</strain>
        <tissue evidence="6">Whole body excluding digestive tract and cuticle</tissue>
    </source>
</reference>
<comment type="subcellular location">
    <subcellularLocation>
        <location evidence="1">Cytoplasm</location>
    </subcellularLocation>
</comment>
<feature type="non-terminal residue" evidence="6">
    <location>
        <position position="1"/>
    </location>
</feature>
<name>A0A5N5STS1_9CRUS</name>
<organism evidence="6 7">
    <name type="scientific">Armadillidium nasatum</name>
    <dbReference type="NCBI Taxonomy" id="96803"/>
    <lineage>
        <taxon>Eukaryota</taxon>
        <taxon>Metazoa</taxon>
        <taxon>Ecdysozoa</taxon>
        <taxon>Arthropoda</taxon>
        <taxon>Crustacea</taxon>
        <taxon>Multicrustacea</taxon>
        <taxon>Malacostraca</taxon>
        <taxon>Eumalacostraca</taxon>
        <taxon>Peracarida</taxon>
        <taxon>Isopoda</taxon>
        <taxon>Oniscidea</taxon>
        <taxon>Crinocheta</taxon>
        <taxon>Armadillidiidae</taxon>
        <taxon>Armadillidium</taxon>
    </lineage>
</organism>
<evidence type="ECO:0000256" key="1">
    <source>
        <dbReference type="ARBA" id="ARBA00004496"/>
    </source>
</evidence>
<dbReference type="PANTHER" id="PTHR12764">
    <property type="entry name" value="WD REPEAT DOMAIN-RELATED"/>
    <property type="match status" value="1"/>
</dbReference>
<dbReference type="Pfam" id="PF24797">
    <property type="entry name" value="Beta-prop_WDR35_TULP_N"/>
    <property type="match status" value="1"/>
</dbReference>
<dbReference type="InterPro" id="IPR015943">
    <property type="entry name" value="WD40/YVTN_repeat-like_dom_sf"/>
</dbReference>
<dbReference type="InterPro" id="IPR056159">
    <property type="entry name" value="Beta-prop_IFT121_TULP_N"/>
</dbReference>
<evidence type="ECO:0000256" key="3">
    <source>
        <dbReference type="ARBA" id="ARBA00022574"/>
    </source>
</evidence>
<protein>
    <submittedName>
        <fullName evidence="6">WD repeat-containing protein 35</fullName>
    </submittedName>
</protein>
<evidence type="ECO:0000256" key="4">
    <source>
        <dbReference type="ARBA" id="ARBA00022737"/>
    </source>
</evidence>
<dbReference type="Proteomes" id="UP000326759">
    <property type="component" value="Unassembled WGS sequence"/>
</dbReference>
<evidence type="ECO:0000313" key="7">
    <source>
        <dbReference type="Proteomes" id="UP000326759"/>
    </source>
</evidence>
<comment type="caution">
    <text evidence="6">The sequence shown here is derived from an EMBL/GenBank/DDBJ whole genome shotgun (WGS) entry which is preliminary data.</text>
</comment>
<accession>A0A5N5STS1</accession>
<dbReference type="PANTHER" id="PTHR12764:SF5">
    <property type="entry name" value="LD29485P"/>
    <property type="match status" value="1"/>
</dbReference>
<dbReference type="InterPro" id="IPR039857">
    <property type="entry name" value="Ift122/121"/>
</dbReference>
<dbReference type="GO" id="GO:0097730">
    <property type="term" value="C:non-motile cilium"/>
    <property type="evidence" value="ECO:0007669"/>
    <property type="project" value="TreeGrafter"/>
</dbReference>
<evidence type="ECO:0000259" key="5">
    <source>
        <dbReference type="Pfam" id="PF24797"/>
    </source>
</evidence>
<dbReference type="GO" id="GO:1905515">
    <property type="term" value="P:non-motile cilium assembly"/>
    <property type="evidence" value="ECO:0007669"/>
    <property type="project" value="TreeGrafter"/>
</dbReference>
<proteinExistence type="predicted"/>
<evidence type="ECO:0000256" key="2">
    <source>
        <dbReference type="ARBA" id="ARBA00022490"/>
    </source>
</evidence>
<dbReference type="GO" id="GO:0030991">
    <property type="term" value="C:intraciliary transport particle A"/>
    <property type="evidence" value="ECO:0007669"/>
    <property type="project" value="TreeGrafter"/>
</dbReference>
<dbReference type="AlphaFoldDB" id="A0A5N5STS1"/>
<sequence>AIPNNVNLRCVSWNRDEGYIACGGDDGLLKVLRLDPDGMMLKQHKTLMSKVAIAKRVPVGMFNYNEYSEFAYHDFILQISYFQGSWYEEMINNRNKSVVRGMAWNCEGQKICIVYEDGAVIVGSVDGNRIWGKELKGQHLTGVEWSPDSQLLLFSLASGEVHLYDNTGGFVCLGSLAAGANVVGLQWYNGKHGYLEPDCPALSICYDNGRMQIMRNQNDDQFGRRINYVSRMRDVDPFLKCISPTSFPNYSLLKISFYNFSIQILKLVSSFR</sequence>